<feature type="chain" id="PRO_5043781460" description="Ice-binding protein C-terminal domain-containing protein" evidence="1">
    <location>
        <begin position="20"/>
        <end position="213"/>
    </location>
</feature>
<dbReference type="NCBIfam" id="TIGR02595">
    <property type="entry name" value="PEP_CTERM"/>
    <property type="match status" value="1"/>
</dbReference>
<proteinExistence type="predicted"/>
<dbReference type="AlphaFoldDB" id="A0AAT9FLP5"/>
<organism evidence="3">
    <name type="scientific">Oceaniferula spumae</name>
    <dbReference type="NCBI Taxonomy" id="2979115"/>
    <lineage>
        <taxon>Bacteria</taxon>
        <taxon>Pseudomonadati</taxon>
        <taxon>Verrucomicrobiota</taxon>
        <taxon>Verrucomicrobiia</taxon>
        <taxon>Verrucomicrobiales</taxon>
        <taxon>Verrucomicrobiaceae</taxon>
        <taxon>Oceaniferula</taxon>
    </lineage>
</organism>
<feature type="domain" description="Ice-binding protein C-terminal" evidence="2">
    <location>
        <begin position="190"/>
        <end position="212"/>
    </location>
</feature>
<dbReference type="KEGG" id="osu:NT6N_18970"/>
<accession>A0AAT9FLP5</accession>
<evidence type="ECO:0000259" key="2">
    <source>
        <dbReference type="Pfam" id="PF07589"/>
    </source>
</evidence>
<dbReference type="InterPro" id="IPR013424">
    <property type="entry name" value="Ice-binding_C"/>
</dbReference>
<evidence type="ECO:0000313" key="3">
    <source>
        <dbReference type="EMBL" id="BDS06857.1"/>
    </source>
</evidence>
<reference evidence="3" key="1">
    <citation type="submission" date="2024-07" db="EMBL/GenBank/DDBJ databases">
        <title>Complete genome sequence of Verrucomicrobiaceae bacterium NT6N.</title>
        <authorList>
            <person name="Huang C."/>
            <person name="Takami H."/>
            <person name="Hamasaki K."/>
        </authorList>
    </citation>
    <scope>NUCLEOTIDE SEQUENCE</scope>
    <source>
        <strain evidence="3">NT6N</strain>
    </source>
</reference>
<gene>
    <name evidence="3" type="ORF">NT6N_18970</name>
</gene>
<dbReference type="Pfam" id="PF07589">
    <property type="entry name" value="PEP-CTERM"/>
    <property type="match status" value="1"/>
</dbReference>
<evidence type="ECO:0000256" key="1">
    <source>
        <dbReference type="SAM" id="SignalP"/>
    </source>
</evidence>
<feature type="signal peptide" evidence="1">
    <location>
        <begin position="1"/>
        <end position="19"/>
    </location>
</feature>
<dbReference type="EMBL" id="AP026866">
    <property type="protein sequence ID" value="BDS06857.1"/>
    <property type="molecule type" value="Genomic_DNA"/>
</dbReference>
<sequence>MKTLTILSLSALLALPASAATVVTLDFDADSAFSTWVDGTGPLTSGTLTGTADGVNFSYQVRISGTTDGTNSNLDFNDQRPLFNFDNNNVTLNATLSVINLTATSPGTIAFDGFTALSQFDNKLATGGGPDAVRVTGTTGGTETFTGTMNPESFTFATIKGGDLFVEAVDDGDNSNWRLEDLNLQFTGVAVPEPSSAVLVGLAGLGLLVRRRR</sequence>
<keyword evidence="1" id="KW-0732">Signal</keyword>
<protein>
    <recommendedName>
        <fullName evidence="2">Ice-binding protein C-terminal domain-containing protein</fullName>
    </recommendedName>
</protein>
<name>A0AAT9FLP5_9BACT</name>